<gene>
    <name evidence="3" type="ORF">VB248_08865</name>
</gene>
<organism evidence="3 4">
    <name type="scientific">Arcicella rigui</name>
    <dbReference type="NCBI Taxonomy" id="797020"/>
    <lineage>
        <taxon>Bacteria</taxon>
        <taxon>Pseudomonadati</taxon>
        <taxon>Bacteroidota</taxon>
        <taxon>Cytophagia</taxon>
        <taxon>Cytophagales</taxon>
        <taxon>Flectobacillaceae</taxon>
        <taxon>Arcicella</taxon>
    </lineage>
</organism>
<dbReference type="Proteomes" id="UP001302949">
    <property type="component" value="Unassembled WGS sequence"/>
</dbReference>
<protein>
    <submittedName>
        <fullName evidence="3">DUF6268 family outer membrane beta-barrel protein</fullName>
    </submittedName>
</protein>
<evidence type="ECO:0000259" key="2">
    <source>
        <dbReference type="Pfam" id="PF19783"/>
    </source>
</evidence>
<reference evidence="3 4" key="1">
    <citation type="submission" date="2023-12" db="EMBL/GenBank/DDBJ databases">
        <title>Novel species of the genus Arcicella isolated from rivers.</title>
        <authorList>
            <person name="Lu H."/>
        </authorList>
    </citation>
    <scope>NUCLEOTIDE SEQUENCE [LARGE SCALE GENOMIC DNA]</scope>
    <source>
        <strain evidence="3 4">KCTC 23307</strain>
    </source>
</reference>
<proteinExistence type="predicted"/>
<dbReference type="Pfam" id="PF19783">
    <property type="entry name" value="DUF6268"/>
    <property type="match status" value="1"/>
</dbReference>
<evidence type="ECO:0000313" key="4">
    <source>
        <dbReference type="Proteomes" id="UP001302949"/>
    </source>
</evidence>
<keyword evidence="4" id="KW-1185">Reference proteome</keyword>
<dbReference type="EMBL" id="JAYFUM010000009">
    <property type="protein sequence ID" value="MEA5139244.1"/>
    <property type="molecule type" value="Genomic_DNA"/>
</dbReference>
<dbReference type="RefSeq" id="WP_323296407.1">
    <property type="nucleotide sequence ID" value="NZ_JAYFUM010000009.1"/>
</dbReference>
<comment type="caution">
    <text evidence="3">The sequence shown here is derived from an EMBL/GenBank/DDBJ whole genome shotgun (WGS) entry which is preliminary data.</text>
</comment>
<keyword evidence="1" id="KW-0732">Signal</keyword>
<evidence type="ECO:0000256" key="1">
    <source>
        <dbReference type="SAM" id="SignalP"/>
    </source>
</evidence>
<feature type="chain" id="PRO_5045097253" evidence="1">
    <location>
        <begin position="21"/>
        <end position="323"/>
    </location>
</feature>
<feature type="signal peptide" evidence="1">
    <location>
        <begin position="1"/>
        <end position="20"/>
    </location>
</feature>
<evidence type="ECO:0000313" key="3">
    <source>
        <dbReference type="EMBL" id="MEA5139244.1"/>
    </source>
</evidence>
<feature type="domain" description="DUF6268" evidence="2">
    <location>
        <begin position="29"/>
        <end position="302"/>
    </location>
</feature>
<dbReference type="InterPro" id="IPR046235">
    <property type="entry name" value="DUF6268"/>
</dbReference>
<name>A0ABU5Q8T4_9BACT</name>
<accession>A0ABU5Q8T4</accession>
<sequence length="323" mass="36227">MSNKYLIWAVALLCSTSCLGQAFSPRLILKNDYVGNTELKDSVGEYQKSAIKIGFVLPVFAKLRQNTKVDKPSFMAVLVHGMYGQTQMQMNPYFEKRTFHDISLGSSLIRTSRGENVLIASLRFNIFEDAFTIKENISILPTALLLYRITKTNNTSYTFGGTYNYTLGYGLPIPLLGLSHNFSAKTKLNLMLPLSANFSYHPTNEWFFQANLKPAGGLSYFNTDKSNFLNSESRVLLRNRALRLGLKSAYSIKGLSFILESGLLFKNSVTISDTKSDLFQAKNPYFESSIKPQSYFSLGIQFSLRGSDAKKTDPSGLDWLGFD</sequence>